<comment type="caution">
    <text evidence="2">The sequence shown here is derived from an EMBL/GenBank/DDBJ whole genome shotgun (WGS) entry which is preliminary data.</text>
</comment>
<sequence length="51" mass="5991">MKALTGDLLFCLIDRIDVHQGEYAEGVKRQQIDIYFRFQCESKPYVFSCSK</sequence>
<name>A0A9D1S652_9FIRM</name>
<feature type="domain" description="DUF4368" evidence="1">
    <location>
        <begin position="2"/>
        <end position="38"/>
    </location>
</feature>
<dbReference type="EMBL" id="DVND01000090">
    <property type="protein sequence ID" value="HIU48380.1"/>
    <property type="molecule type" value="Genomic_DNA"/>
</dbReference>
<evidence type="ECO:0000313" key="2">
    <source>
        <dbReference type="EMBL" id="HIU48380.1"/>
    </source>
</evidence>
<dbReference type="Pfam" id="PF14287">
    <property type="entry name" value="DUF4368"/>
    <property type="match status" value="1"/>
</dbReference>
<gene>
    <name evidence="2" type="ORF">IAB04_03375</name>
</gene>
<reference evidence="2" key="1">
    <citation type="submission" date="2020-10" db="EMBL/GenBank/DDBJ databases">
        <authorList>
            <person name="Gilroy R."/>
        </authorList>
    </citation>
    <scope>NUCLEOTIDE SEQUENCE</scope>
    <source>
        <strain evidence="2">ChiSjej4B22-9803</strain>
    </source>
</reference>
<reference evidence="2" key="2">
    <citation type="journal article" date="2021" name="PeerJ">
        <title>Extensive microbial diversity within the chicken gut microbiome revealed by metagenomics and culture.</title>
        <authorList>
            <person name="Gilroy R."/>
            <person name="Ravi A."/>
            <person name="Getino M."/>
            <person name="Pursley I."/>
            <person name="Horton D.L."/>
            <person name="Alikhan N.F."/>
            <person name="Baker D."/>
            <person name="Gharbi K."/>
            <person name="Hall N."/>
            <person name="Watson M."/>
            <person name="Adriaenssens E.M."/>
            <person name="Foster-Nyarko E."/>
            <person name="Jarju S."/>
            <person name="Secka A."/>
            <person name="Antonio M."/>
            <person name="Oren A."/>
            <person name="Chaudhuri R.R."/>
            <person name="La Ragione R."/>
            <person name="Hildebrand F."/>
            <person name="Pallen M.J."/>
        </authorList>
    </citation>
    <scope>NUCLEOTIDE SEQUENCE</scope>
    <source>
        <strain evidence="2">ChiSjej4B22-9803</strain>
    </source>
</reference>
<dbReference type="AlphaFoldDB" id="A0A9D1S652"/>
<dbReference type="InterPro" id="IPR025378">
    <property type="entry name" value="DUF4368"/>
</dbReference>
<evidence type="ECO:0000259" key="1">
    <source>
        <dbReference type="Pfam" id="PF14287"/>
    </source>
</evidence>
<organism evidence="2 3">
    <name type="scientific">Candidatus Avimonoglobus intestinipullorum</name>
    <dbReference type="NCBI Taxonomy" id="2840699"/>
    <lineage>
        <taxon>Bacteria</taxon>
        <taxon>Bacillati</taxon>
        <taxon>Bacillota</taxon>
        <taxon>Clostridia</taxon>
        <taxon>Eubacteriales</taxon>
        <taxon>Candidatus Avimonoglobus</taxon>
    </lineage>
</organism>
<dbReference type="Proteomes" id="UP000824111">
    <property type="component" value="Unassembled WGS sequence"/>
</dbReference>
<evidence type="ECO:0000313" key="3">
    <source>
        <dbReference type="Proteomes" id="UP000824111"/>
    </source>
</evidence>
<proteinExistence type="predicted"/>
<accession>A0A9D1S652</accession>
<protein>
    <submittedName>
        <fullName evidence="2">DUF4368 domain-containing protein</fullName>
    </submittedName>
</protein>